<feature type="domain" description="Formyl transferase N-terminal" evidence="1">
    <location>
        <begin position="64"/>
        <end position="174"/>
    </location>
</feature>
<dbReference type="Proteomes" id="UP000256424">
    <property type="component" value="Unassembled WGS sequence"/>
</dbReference>
<reference evidence="2 3" key="1">
    <citation type="submission" date="2018-04" db="EMBL/GenBank/DDBJ databases">
        <title>Novel Campyloabacter and Helicobacter Species and Strains.</title>
        <authorList>
            <person name="Mannion A.J."/>
            <person name="Shen Z."/>
            <person name="Fox J.G."/>
        </authorList>
    </citation>
    <scope>NUCLEOTIDE SEQUENCE [LARGE SCALE GENOMIC DNA]</scope>
    <source>
        <strain evidence="2 3">MIT 97-5075</strain>
    </source>
</reference>
<organism evidence="2 3">
    <name type="scientific">Helicobacter aurati</name>
    <dbReference type="NCBI Taxonomy" id="137778"/>
    <lineage>
        <taxon>Bacteria</taxon>
        <taxon>Pseudomonadati</taxon>
        <taxon>Campylobacterota</taxon>
        <taxon>Epsilonproteobacteria</taxon>
        <taxon>Campylobacterales</taxon>
        <taxon>Helicobacteraceae</taxon>
        <taxon>Helicobacter</taxon>
    </lineage>
</organism>
<dbReference type="SUPFAM" id="SSF55729">
    <property type="entry name" value="Acyl-CoA N-acyltransferases (Nat)"/>
    <property type="match status" value="1"/>
</dbReference>
<dbReference type="InterPro" id="IPR036477">
    <property type="entry name" value="Formyl_transf_N_sf"/>
</dbReference>
<evidence type="ECO:0000259" key="1">
    <source>
        <dbReference type="Pfam" id="PF00551"/>
    </source>
</evidence>
<dbReference type="PANTHER" id="PTHR11138">
    <property type="entry name" value="METHIONYL-TRNA FORMYLTRANSFERASE"/>
    <property type="match status" value="1"/>
</dbReference>
<proteinExistence type="predicted"/>
<dbReference type="EMBL" id="NXLW01000018">
    <property type="protein sequence ID" value="RDU70615.1"/>
    <property type="molecule type" value="Genomic_DNA"/>
</dbReference>
<gene>
    <name evidence="2" type="ORF">CQA66_07835</name>
</gene>
<dbReference type="GO" id="GO:0005829">
    <property type="term" value="C:cytosol"/>
    <property type="evidence" value="ECO:0007669"/>
    <property type="project" value="TreeGrafter"/>
</dbReference>
<dbReference type="RefSeq" id="WP_115582591.1">
    <property type="nucleotide sequence ID" value="NZ_NXLW01000018.1"/>
</dbReference>
<comment type="caution">
    <text evidence="2">The sequence shown here is derived from an EMBL/GenBank/DDBJ whole genome shotgun (WGS) entry which is preliminary data.</text>
</comment>
<sequence length="714" mass="81566">MDRQQIFTSNETLLKSKDSRRFLFVGNRLHVLYALLERCANVAICLESQSFAAKTLQRDYHEFHSKHELLTLLQTLDFDILVSNGCPYILPISQIAKPHHIFVNCHPSLLPNLKGKHPINGAILYHQASGATCHLMTDRVDSGAIISQVPVYNDENTPLALLYQMCFLAEKEAFLLALEKNFQTIDSMNCTPLESKLAEIPYFTRSRKDLLLDFGSDSTQTILNKVKAFSVNNQMVSLHIHEHILKITHAMLIDNPFLQRMFQDYQVNDIVLAYENHLLCKRAEGFLQLTTKEELPSLQLPINLNPIHNNFNAYTAREQTCNKDSCKSHEDSLKTLTNKASLESFNQIDSVPNEISMFCQDSLLESTISCEVDYPLDSTHSVQKQSRAAAPFCIFSSKSYVTSMLRDKERRFTFHYTEGDKLFSNTAIMQPIPNTTYVDMSSPYGYGGYFTNSNDSKFLSRAITSQSIQAKKHGVVAEFIRFHPHYPHNVFFRDVLDFFCMQKAVIEVSTKSALRWQNYSSRLRGKLRKSLEMLHITQSYDTQMFYTLYNNAMQQKQANPFYFFDYSYFQNLISMPECVMLEARYKNVVCAMGIFLFDSLCGYYHLGANAPLTLNKNLNAMSALFERFFEIANARGLQYCLLGGGQTLNNEDSLFAFKKQFATNIKRFCIGGKIYNTAIYQALCANTPHFQNVFPLYRFALQNPANTGGGGQSL</sequence>
<dbReference type="InterPro" id="IPR016181">
    <property type="entry name" value="Acyl_CoA_acyltransferase"/>
</dbReference>
<dbReference type="Gene3D" id="3.40.630.30">
    <property type="match status" value="1"/>
</dbReference>
<dbReference type="Gene3D" id="3.40.50.12230">
    <property type="match status" value="1"/>
</dbReference>
<keyword evidence="3" id="KW-1185">Reference proteome</keyword>
<dbReference type="GO" id="GO:0004479">
    <property type="term" value="F:methionyl-tRNA formyltransferase activity"/>
    <property type="evidence" value="ECO:0007669"/>
    <property type="project" value="TreeGrafter"/>
</dbReference>
<evidence type="ECO:0000313" key="3">
    <source>
        <dbReference type="Proteomes" id="UP000256424"/>
    </source>
</evidence>
<dbReference type="Pfam" id="PF00551">
    <property type="entry name" value="Formyl_trans_N"/>
    <property type="match status" value="1"/>
</dbReference>
<dbReference type="InterPro" id="IPR002376">
    <property type="entry name" value="Formyl_transf_N"/>
</dbReference>
<accession>A0A3D8J0D3</accession>
<protein>
    <recommendedName>
        <fullName evidence="1">Formyl transferase N-terminal domain-containing protein</fullName>
    </recommendedName>
</protein>
<dbReference type="SUPFAM" id="SSF53328">
    <property type="entry name" value="Formyltransferase"/>
    <property type="match status" value="1"/>
</dbReference>
<name>A0A3D8J0D3_9HELI</name>
<evidence type="ECO:0000313" key="2">
    <source>
        <dbReference type="EMBL" id="RDU70615.1"/>
    </source>
</evidence>
<dbReference type="PANTHER" id="PTHR11138:SF5">
    <property type="entry name" value="METHIONYL-TRNA FORMYLTRANSFERASE, MITOCHONDRIAL"/>
    <property type="match status" value="1"/>
</dbReference>
<dbReference type="AlphaFoldDB" id="A0A3D8J0D3"/>